<dbReference type="Gene3D" id="1.10.238.10">
    <property type="entry name" value="EF-hand"/>
    <property type="match status" value="1"/>
</dbReference>
<keyword evidence="6" id="KW-1185">Reference proteome</keyword>
<dbReference type="InterPro" id="IPR018247">
    <property type="entry name" value="EF_Hand_1_Ca_BS"/>
</dbReference>
<dbReference type="Pfam" id="PF13499">
    <property type="entry name" value="EF-hand_7"/>
    <property type="match status" value="1"/>
</dbReference>
<evidence type="ECO:0000259" key="5">
    <source>
        <dbReference type="PROSITE" id="PS50222"/>
    </source>
</evidence>
<evidence type="ECO:0000256" key="1">
    <source>
        <dbReference type="ARBA" id="ARBA00022729"/>
    </source>
</evidence>
<organism evidence="6 7">
    <name type="scientific">Haemonchus contortus</name>
    <name type="common">Barber pole worm</name>
    <dbReference type="NCBI Taxonomy" id="6289"/>
    <lineage>
        <taxon>Eukaryota</taxon>
        <taxon>Metazoa</taxon>
        <taxon>Ecdysozoa</taxon>
        <taxon>Nematoda</taxon>
        <taxon>Chromadorea</taxon>
        <taxon>Rhabditida</taxon>
        <taxon>Rhabditina</taxon>
        <taxon>Rhabditomorpha</taxon>
        <taxon>Strongyloidea</taxon>
        <taxon>Trichostrongylidae</taxon>
        <taxon>Haemonchus</taxon>
    </lineage>
</organism>
<dbReference type="OMA" id="HYLGDAF"/>
<protein>
    <submittedName>
        <fullName evidence="7">EF-hand domain-containing protein</fullName>
    </submittedName>
</protein>
<accession>A0A7I4Z0U6</accession>
<dbReference type="OrthoDB" id="289247at2759"/>
<dbReference type="PANTHER" id="PTHR23104">
    <property type="entry name" value="MULTIPLE COAGULATION FACTOR DEFICIENCY PROTEIN 2 NEURAL STEM CELL DERIVED NEURONAL SURVIVAL PROTEIN"/>
    <property type="match status" value="1"/>
</dbReference>
<feature type="domain" description="EF-hand" evidence="5">
    <location>
        <begin position="106"/>
        <end position="138"/>
    </location>
</feature>
<feature type="chain" id="PRO_5029713272" evidence="4">
    <location>
        <begin position="30"/>
        <end position="138"/>
    </location>
</feature>
<dbReference type="PROSITE" id="PS50222">
    <property type="entry name" value="EF_HAND_2"/>
    <property type="match status" value="1"/>
</dbReference>
<evidence type="ECO:0000256" key="4">
    <source>
        <dbReference type="SAM" id="SignalP"/>
    </source>
</evidence>
<evidence type="ECO:0000256" key="2">
    <source>
        <dbReference type="ARBA" id="ARBA00022737"/>
    </source>
</evidence>
<dbReference type="Proteomes" id="UP000025227">
    <property type="component" value="Unplaced"/>
</dbReference>
<dbReference type="InterPro" id="IPR011992">
    <property type="entry name" value="EF-hand-dom_pair"/>
</dbReference>
<proteinExistence type="predicted"/>
<keyword evidence="2" id="KW-0677">Repeat</keyword>
<dbReference type="InterPro" id="IPR002048">
    <property type="entry name" value="EF_hand_dom"/>
</dbReference>
<dbReference type="AlphaFoldDB" id="A0A7I4Z0U6"/>
<feature type="signal peptide" evidence="4">
    <location>
        <begin position="1"/>
        <end position="29"/>
    </location>
</feature>
<dbReference type="InterPro" id="IPR052110">
    <property type="entry name" value="MCFD2-like"/>
</dbReference>
<keyword evidence="3" id="KW-0106">Calcium</keyword>
<dbReference type="PROSITE" id="PS00018">
    <property type="entry name" value="EF_HAND_1"/>
    <property type="match status" value="2"/>
</dbReference>
<evidence type="ECO:0000313" key="6">
    <source>
        <dbReference type="Proteomes" id="UP000025227"/>
    </source>
</evidence>
<keyword evidence="1 4" id="KW-0732">Signal</keyword>
<sequence>MSARRDRNPIQIDGFVLLLLFAIFFITEAELQNFGDQKAIQDEAHMKEHLKDKIGVEAPMSEEQKRFHYFWINDLNHDGKLDGIEILKSMSHSHDGHLTEIFSDEQVEKLVDISLNSLDLDRDGLVSFAEYKKITESS</sequence>
<dbReference type="GO" id="GO:0005509">
    <property type="term" value="F:calcium ion binding"/>
    <property type="evidence" value="ECO:0007669"/>
    <property type="project" value="InterPro"/>
</dbReference>
<reference evidence="7" key="1">
    <citation type="submission" date="2020-12" db="UniProtKB">
        <authorList>
            <consortium name="WormBaseParasite"/>
        </authorList>
    </citation>
    <scope>IDENTIFICATION</scope>
    <source>
        <strain evidence="7">MHco3</strain>
    </source>
</reference>
<evidence type="ECO:0000313" key="7">
    <source>
        <dbReference type="WBParaSite" id="HCON_00159330-00001"/>
    </source>
</evidence>
<dbReference type="PANTHER" id="PTHR23104:SF12">
    <property type="entry name" value="EF-HAND DOMAIN-CONTAINING PROTEIN"/>
    <property type="match status" value="1"/>
</dbReference>
<name>A0A7I4Z0U6_HAECO</name>
<dbReference type="SUPFAM" id="SSF47473">
    <property type="entry name" value="EF-hand"/>
    <property type="match status" value="1"/>
</dbReference>
<dbReference type="WBParaSite" id="HCON_00159330-00001">
    <property type="protein sequence ID" value="HCON_00159330-00001"/>
    <property type="gene ID" value="HCON_00159330"/>
</dbReference>
<evidence type="ECO:0000256" key="3">
    <source>
        <dbReference type="ARBA" id="ARBA00022837"/>
    </source>
</evidence>